<dbReference type="InterPro" id="IPR006544">
    <property type="entry name" value="P-type_TPase_V"/>
</dbReference>
<dbReference type="GO" id="GO:0140358">
    <property type="term" value="F:P-type transmembrane transporter activity"/>
    <property type="evidence" value="ECO:0007669"/>
    <property type="project" value="InterPro"/>
</dbReference>
<evidence type="ECO:0000256" key="12">
    <source>
        <dbReference type="ARBA" id="ARBA00049360"/>
    </source>
</evidence>
<evidence type="ECO:0000256" key="1">
    <source>
        <dbReference type="ARBA" id="ARBA00004141"/>
    </source>
</evidence>
<keyword evidence="9 13" id="KW-1278">Translocase</keyword>
<feature type="domain" description="P5B-type ATPase N-terminal" evidence="16">
    <location>
        <begin position="134"/>
        <end position="279"/>
    </location>
</feature>
<keyword evidence="3" id="KW-0597">Phosphoprotein</keyword>
<dbReference type="PANTHER" id="PTHR45630:SF8">
    <property type="entry name" value="CATION-TRANSPORTING ATPASE"/>
    <property type="match status" value="1"/>
</dbReference>
<dbReference type="InterPro" id="IPR008250">
    <property type="entry name" value="ATPase_P-typ_transduc_dom_A_sf"/>
</dbReference>
<protein>
    <recommendedName>
        <fullName evidence="13">Cation-transporting ATPase</fullName>
        <ecNumber evidence="13">7.2.2.-</ecNumber>
    </recommendedName>
</protein>
<accession>A0A5C3F988</accession>
<evidence type="ECO:0000256" key="9">
    <source>
        <dbReference type="ARBA" id="ARBA00022967"/>
    </source>
</evidence>
<comment type="similarity">
    <text evidence="2 13">Belongs to the cation transport ATPase (P-type) (TC 3.A.3) family. Type V subfamily.</text>
</comment>
<dbReference type="GO" id="GO:0016887">
    <property type="term" value="F:ATP hydrolysis activity"/>
    <property type="evidence" value="ECO:0007669"/>
    <property type="project" value="InterPro"/>
</dbReference>
<evidence type="ECO:0000313" key="18">
    <source>
        <dbReference type="Proteomes" id="UP000323386"/>
    </source>
</evidence>
<dbReference type="Gene3D" id="3.40.1110.10">
    <property type="entry name" value="Calcium-transporting ATPase, cytoplasmic domain N"/>
    <property type="match status" value="1"/>
</dbReference>
<feature type="transmembrane region" description="Helical" evidence="13">
    <location>
        <begin position="1100"/>
        <end position="1124"/>
    </location>
</feature>
<dbReference type="Pfam" id="PF13246">
    <property type="entry name" value="Cation_ATPase"/>
    <property type="match status" value="1"/>
</dbReference>
<sequence length="1349" mass="147333">MSLPGPSHSLPPSTSAASPFLLVEPAQEDFSWSADSSPCKPVVDDDDAERQSSTKVDTASAATLGDDHLPPRPEVQDEILGARPIGRRSTSSLSSAASGSRAGEKHAQVGVDLPTIDQQDAAPDRHQAIYLPDEDVQLQLSFYRRSILRLVVWYALCFLTAGIWYIADSWANNKWWIRWNCTPISLRHLDSRRHVLVRIKSKHGDVDILPLRRIGFAHPVDAGEVFPSSLPVPFESASDAATREFTLAAQDHGLTPDASSAATLTHVDVLEYRASTFLLHPSTGNFRQLSSWRDPCWTTTETAMRGLQSDVLASRKTLFGLNQIFVPGKSVWAVMFEEVLHPLYVFQVYSIILWANDEYVPYAIVIGVISIIGIGATTITTKHAINRLQRMSRFSCNVEVYRASHGEKAGGAWSRMNSEELVPGDVVDICATNGGDDDSALLSVLPCDLVLLEGDCIVNESMLTGESVPVVKAPIPNSKMETILAAGGDLGKIDKHLIYSGTRIVRARPPSREDRAQATAGDGSAEVRRARALVVRTAFSTAKGSLVRQMLFPRPISFKFYRDGFIFIGFLFAMALIGMVSTCIYFSIIGVESEEIALRALDVLTIACPPALPATLSICITFAISRLRRGQIFCLSPQRINVAGKVNMLVFDKTGTLTEEGLDVLGVRTVAAGGHFSELTQTAQDLPGETSLSLDEAMATAHDLNLLDGKALGEPLEVKMLEWTGRQLEDDADRAPVQLKREGASDSAPGEPSQRPRNADGQLARVPVILPLAGSSHKRLAVIRTFAFSPELRRMSVIVKREGEGEVGAQIYCKGAPEAIFGLCETDSLPTDYDAVLDHYTRAGYRVLAVAGRVVEGMSWAGAQTLPRSAAESRMRFLGLIVFENKLKPGTAPAIATLRDDARLPIKVCTGDSVLTAVSVAKECGILDTAARVYAPRLCWTNTASAGKKGDAGAETVKASLAHVEWVDLDDEDRKLDSYTLDPLDGTAKLGDVELAVSGEILRTLVDGCAKETLERMLVQAKVFARCSPEQKQDLVERLQNLGYTVGFTGDGANDCGALKAADVGLSLSEAEASVAAPFTSRKEDISCVQQLLREGRSTLTVSFAMFKWMACYSLCEYMTVLLLYGQATSLDNAEYLFIDVFMVLPIAIGMANSLPSKKLHCKAPAARLASIRPIISTMGQVVLIFVAQTVVYVVLHRQSWYVPPELDPNNLQLNDMDNTALFRASVFGYVIAGIAYSAGPPHRQHLYLNWILFPALFILGVFCFYFLFLTSGPFFTLFGFVDTPSSFSWIIFGVVVAQFVVAMLFEAYGVQLVATYVAEPLKRLVTRRKTGPREKDYRRILRAIEHGR</sequence>
<evidence type="ECO:0000259" key="16">
    <source>
        <dbReference type="Pfam" id="PF12409"/>
    </source>
</evidence>
<evidence type="ECO:0000256" key="2">
    <source>
        <dbReference type="ARBA" id="ARBA00006000"/>
    </source>
</evidence>
<dbReference type="FunFam" id="3.40.50.1000:FF:000068">
    <property type="entry name" value="Cation-transporting ATPase"/>
    <property type="match status" value="1"/>
</dbReference>
<dbReference type="GO" id="GO:0019829">
    <property type="term" value="F:ATPase-coupled monoatomic cation transmembrane transporter activity"/>
    <property type="evidence" value="ECO:0007669"/>
    <property type="project" value="UniProtKB-UniRule"/>
</dbReference>
<dbReference type="GO" id="GO:0016020">
    <property type="term" value="C:membrane"/>
    <property type="evidence" value="ECO:0007669"/>
    <property type="project" value="UniProtKB-SubCell"/>
</dbReference>
<evidence type="ECO:0000259" key="15">
    <source>
        <dbReference type="Pfam" id="PF00122"/>
    </source>
</evidence>
<dbReference type="EMBL" id="OOIP01000022">
    <property type="protein sequence ID" value="SPO40770.1"/>
    <property type="molecule type" value="Genomic_DNA"/>
</dbReference>
<feature type="transmembrane region" description="Helical" evidence="13">
    <location>
        <begin position="603"/>
        <end position="624"/>
    </location>
</feature>
<keyword evidence="11 13" id="KW-0472">Membrane</keyword>
<dbReference type="Gene3D" id="2.70.150.10">
    <property type="entry name" value="Calcium-transporting ATPase, cytoplasmic transduction domain A"/>
    <property type="match status" value="2"/>
</dbReference>
<dbReference type="GO" id="GO:0005524">
    <property type="term" value="F:ATP binding"/>
    <property type="evidence" value="ECO:0007669"/>
    <property type="project" value="UniProtKB-UniRule"/>
</dbReference>
<dbReference type="SUPFAM" id="SSF81660">
    <property type="entry name" value="Metal cation-transporting ATPase, ATP-binding domain N"/>
    <property type="match status" value="1"/>
</dbReference>
<feature type="compositionally biased region" description="Basic and acidic residues" evidence="14">
    <location>
        <begin position="65"/>
        <end position="75"/>
    </location>
</feature>
<keyword evidence="4 13" id="KW-0812">Transmembrane</keyword>
<dbReference type="Gene3D" id="1.20.1110.10">
    <property type="entry name" value="Calcium-transporting ATPase, transmembrane domain"/>
    <property type="match status" value="1"/>
</dbReference>
<keyword evidence="8 13" id="KW-0460">Magnesium</keyword>
<dbReference type="InterPro" id="IPR023214">
    <property type="entry name" value="HAD_sf"/>
</dbReference>
<feature type="domain" description="P-type ATPase A" evidence="15">
    <location>
        <begin position="409"/>
        <end position="550"/>
    </location>
</feature>
<organism evidence="17 18">
    <name type="scientific">Pseudozyma flocculosa</name>
    <dbReference type="NCBI Taxonomy" id="84751"/>
    <lineage>
        <taxon>Eukaryota</taxon>
        <taxon>Fungi</taxon>
        <taxon>Dikarya</taxon>
        <taxon>Basidiomycota</taxon>
        <taxon>Ustilaginomycotina</taxon>
        <taxon>Ustilaginomycetes</taxon>
        <taxon>Ustilaginales</taxon>
        <taxon>Ustilaginaceae</taxon>
        <taxon>Pseudozyma</taxon>
    </lineage>
</organism>
<dbReference type="GO" id="GO:0046872">
    <property type="term" value="F:metal ion binding"/>
    <property type="evidence" value="ECO:0007669"/>
    <property type="project" value="UniProtKB-UniRule"/>
</dbReference>
<feature type="transmembrane region" description="Helical" evidence="13">
    <location>
        <begin position="359"/>
        <end position="381"/>
    </location>
</feature>
<dbReference type="InterPro" id="IPR047819">
    <property type="entry name" value="P5A-ATPase_N"/>
</dbReference>
<feature type="transmembrane region" description="Helical" evidence="13">
    <location>
        <begin position="1247"/>
        <end position="1270"/>
    </location>
</feature>
<evidence type="ECO:0000256" key="3">
    <source>
        <dbReference type="ARBA" id="ARBA00022553"/>
    </source>
</evidence>
<feature type="compositionally biased region" description="Low complexity" evidence="14">
    <location>
        <begin position="1"/>
        <end position="15"/>
    </location>
</feature>
<dbReference type="OrthoDB" id="48943at2759"/>
<dbReference type="Pfam" id="PF12409">
    <property type="entry name" value="P5-ATPase"/>
    <property type="match status" value="1"/>
</dbReference>
<feature type="transmembrane region" description="Helical" evidence="13">
    <location>
        <begin position="1290"/>
        <end position="1319"/>
    </location>
</feature>
<evidence type="ECO:0000256" key="6">
    <source>
        <dbReference type="ARBA" id="ARBA00022741"/>
    </source>
</evidence>
<evidence type="ECO:0000313" key="17">
    <source>
        <dbReference type="EMBL" id="SPO40770.1"/>
    </source>
</evidence>
<dbReference type="EC" id="7.2.2.-" evidence="13"/>
<dbReference type="SUPFAM" id="SSF81665">
    <property type="entry name" value="Calcium ATPase, transmembrane domain M"/>
    <property type="match status" value="1"/>
</dbReference>
<feature type="compositionally biased region" description="Polar residues" evidence="14">
    <location>
        <begin position="51"/>
        <end position="61"/>
    </location>
</feature>
<evidence type="ECO:0000256" key="13">
    <source>
        <dbReference type="RuleBase" id="RU362082"/>
    </source>
</evidence>
<dbReference type="NCBIfam" id="TIGR01657">
    <property type="entry name" value="P-ATPase-V"/>
    <property type="match status" value="1"/>
</dbReference>
<dbReference type="SFLD" id="SFLDS00003">
    <property type="entry name" value="Haloacid_Dehalogenase"/>
    <property type="match status" value="1"/>
</dbReference>
<keyword evidence="10 13" id="KW-1133">Transmembrane helix</keyword>
<dbReference type="SUPFAM" id="SSF56784">
    <property type="entry name" value="HAD-like"/>
    <property type="match status" value="1"/>
</dbReference>
<dbReference type="Pfam" id="PF00122">
    <property type="entry name" value="E1-E2_ATPase"/>
    <property type="match status" value="1"/>
</dbReference>
<evidence type="ECO:0000256" key="8">
    <source>
        <dbReference type="ARBA" id="ARBA00022842"/>
    </source>
</evidence>
<dbReference type="PANTHER" id="PTHR45630">
    <property type="entry name" value="CATION-TRANSPORTING ATPASE-RELATED"/>
    <property type="match status" value="1"/>
</dbReference>
<dbReference type="PRINTS" id="PR00119">
    <property type="entry name" value="CATATPASE"/>
</dbReference>
<dbReference type="InterPro" id="IPR023299">
    <property type="entry name" value="ATPase_P-typ_cyto_dom_N"/>
</dbReference>
<keyword evidence="5 13" id="KW-0479">Metal-binding</keyword>
<feature type="region of interest" description="Disordered" evidence="14">
    <location>
        <begin position="1"/>
        <end position="107"/>
    </location>
</feature>
<dbReference type="InterPro" id="IPR023298">
    <property type="entry name" value="ATPase_P-typ_TM_dom_sf"/>
</dbReference>
<evidence type="ECO:0000256" key="14">
    <source>
        <dbReference type="SAM" id="MobiDB-lite"/>
    </source>
</evidence>
<comment type="catalytic activity">
    <reaction evidence="12 13">
        <text>ATP + H2O = ADP + phosphate + H(+)</text>
        <dbReference type="Rhea" id="RHEA:13065"/>
        <dbReference type="ChEBI" id="CHEBI:15377"/>
        <dbReference type="ChEBI" id="CHEBI:15378"/>
        <dbReference type="ChEBI" id="CHEBI:30616"/>
        <dbReference type="ChEBI" id="CHEBI:43474"/>
        <dbReference type="ChEBI" id="CHEBI:456216"/>
    </reaction>
</comment>
<feature type="transmembrane region" description="Helical" evidence="13">
    <location>
        <begin position="1175"/>
        <end position="1196"/>
    </location>
</feature>
<feature type="region of interest" description="Disordered" evidence="14">
    <location>
        <begin position="741"/>
        <end position="761"/>
    </location>
</feature>
<dbReference type="PROSITE" id="PS00154">
    <property type="entry name" value="ATPASE_E1_E2"/>
    <property type="match status" value="1"/>
</dbReference>
<dbReference type="FunFam" id="1.20.1110.10:FF:000023">
    <property type="entry name" value="Cation-transporting ATPase"/>
    <property type="match status" value="1"/>
</dbReference>
<feature type="transmembrane region" description="Helical" evidence="13">
    <location>
        <begin position="1136"/>
        <end position="1155"/>
    </location>
</feature>
<dbReference type="GO" id="GO:0006874">
    <property type="term" value="P:intracellular calcium ion homeostasis"/>
    <property type="evidence" value="ECO:0007669"/>
    <property type="project" value="TreeGrafter"/>
</dbReference>
<dbReference type="Gene3D" id="3.40.50.1000">
    <property type="entry name" value="HAD superfamily/HAD-like"/>
    <property type="match status" value="2"/>
</dbReference>
<dbReference type="InterPro" id="IPR059000">
    <property type="entry name" value="ATPase_P-type_domA"/>
</dbReference>
<dbReference type="InterPro" id="IPR001757">
    <property type="entry name" value="P_typ_ATPase"/>
</dbReference>
<reference evidence="17 18" key="1">
    <citation type="submission" date="2018-03" db="EMBL/GenBank/DDBJ databases">
        <authorList>
            <person name="Guldener U."/>
        </authorList>
    </citation>
    <scope>NUCLEOTIDE SEQUENCE [LARGE SCALE GENOMIC DNA]</scope>
    <source>
        <strain evidence="17 18">DAOM196992</strain>
    </source>
</reference>
<dbReference type="InterPro" id="IPR018303">
    <property type="entry name" value="ATPase_P-typ_P_site"/>
</dbReference>
<keyword evidence="6 13" id="KW-0547">Nucleotide-binding</keyword>
<dbReference type="InterPro" id="IPR036412">
    <property type="entry name" value="HAD-like_sf"/>
</dbReference>
<proteinExistence type="inferred from homology"/>
<feature type="transmembrane region" description="Helical" evidence="13">
    <location>
        <begin position="564"/>
        <end position="591"/>
    </location>
</feature>
<dbReference type="SFLD" id="SFLDF00027">
    <property type="entry name" value="p-type_atpase"/>
    <property type="match status" value="1"/>
</dbReference>
<evidence type="ECO:0000256" key="11">
    <source>
        <dbReference type="ARBA" id="ARBA00023136"/>
    </source>
</evidence>
<evidence type="ECO:0000256" key="7">
    <source>
        <dbReference type="ARBA" id="ARBA00022840"/>
    </source>
</evidence>
<evidence type="ECO:0000256" key="4">
    <source>
        <dbReference type="ARBA" id="ARBA00022692"/>
    </source>
</evidence>
<feature type="transmembrane region" description="Helical" evidence="13">
    <location>
        <begin position="1221"/>
        <end position="1240"/>
    </location>
</feature>
<dbReference type="SUPFAM" id="SSF81653">
    <property type="entry name" value="Calcium ATPase, transduction domain A"/>
    <property type="match status" value="1"/>
</dbReference>
<keyword evidence="7 13" id="KW-0067">ATP-binding</keyword>
<dbReference type="NCBIfam" id="TIGR01494">
    <property type="entry name" value="ATPase_P-type"/>
    <property type="match status" value="2"/>
</dbReference>
<name>A0A5C3F988_9BASI</name>
<gene>
    <name evidence="17" type="ORF">PSFLO_06252</name>
</gene>
<evidence type="ECO:0000256" key="5">
    <source>
        <dbReference type="ARBA" id="ARBA00022723"/>
    </source>
</evidence>
<comment type="subcellular location">
    <subcellularLocation>
        <location evidence="1 13">Membrane</location>
        <topology evidence="1 13">Multi-pass membrane protein</topology>
    </subcellularLocation>
</comment>
<dbReference type="Proteomes" id="UP000323386">
    <property type="component" value="Unassembled WGS sequence"/>
</dbReference>
<feature type="transmembrane region" description="Helical" evidence="13">
    <location>
        <begin position="147"/>
        <end position="167"/>
    </location>
</feature>
<keyword evidence="18" id="KW-1185">Reference proteome</keyword>
<dbReference type="SFLD" id="SFLDG00002">
    <property type="entry name" value="C1.7:_P-type_atpase_like"/>
    <property type="match status" value="1"/>
</dbReference>
<feature type="compositionally biased region" description="Low complexity" evidence="14">
    <location>
        <begin position="87"/>
        <end position="101"/>
    </location>
</feature>
<dbReference type="InterPro" id="IPR044492">
    <property type="entry name" value="P_typ_ATPase_HD_dom"/>
</dbReference>
<evidence type="ECO:0000256" key="10">
    <source>
        <dbReference type="ARBA" id="ARBA00022989"/>
    </source>
</evidence>